<dbReference type="SUPFAM" id="SSF53383">
    <property type="entry name" value="PLP-dependent transferases"/>
    <property type="match status" value="1"/>
</dbReference>
<evidence type="ECO:0000256" key="1">
    <source>
        <dbReference type="ARBA" id="ARBA00022898"/>
    </source>
</evidence>
<evidence type="ECO:0000256" key="2">
    <source>
        <dbReference type="ARBA" id="ARBA00037999"/>
    </source>
</evidence>
<organism evidence="4 5">
    <name type="scientific">Streptomyces hazeniae</name>
    <dbReference type="NCBI Taxonomy" id="3075538"/>
    <lineage>
        <taxon>Bacteria</taxon>
        <taxon>Bacillati</taxon>
        <taxon>Actinomycetota</taxon>
        <taxon>Actinomycetes</taxon>
        <taxon>Kitasatosporales</taxon>
        <taxon>Streptomycetaceae</taxon>
        <taxon>Streptomyces</taxon>
    </lineage>
</organism>
<reference evidence="5" key="1">
    <citation type="submission" date="2023-07" db="EMBL/GenBank/DDBJ databases">
        <title>30 novel species of actinomycetes from the DSMZ collection.</title>
        <authorList>
            <person name="Nouioui I."/>
        </authorList>
    </citation>
    <scope>NUCLEOTIDE SEQUENCE [LARGE SCALE GENOMIC DNA]</scope>
    <source>
        <strain evidence="5">DSM 42041</strain>
    </source>
</reference>
<proteinExistence type="inferred from homology"/>
<keyword evidence="4" id="KW-0032">Aminotransferase</keyword>
<evidence type="ECO:0000313" key="5">
    <source>
        <dbReference type="Proteomes" id="UP001183414"/>
    </source>
</evidence>
<dbReference type="Gene3D" id="3.90.1150.10">
    <property type="entry name" value="Aspartate Aminotransferase, domain 1"/>
    <property type="match status" value="1"/>
</dbReference>
<keyword evidence="5" id="KW-1185">Reference proteome</keyword>
<evidence type="ECO:0000313" key="4">
    <source>
        <dbReference type="EMBL" id="MDT0377694.1"/>
    </source>
</evidence>
<dbReference type="Proteomes" id="UP001183414">
    <property type="component" value="Unassembled WGS sequence"/>
</dbReference>
<protein>
    <submittedName>
        <fullName evidence="4">Aminotransferase class I/II-fold pyridoxal phosphate-dependent enzyme</fullName>
    </submittedName>
</protein>
<dbReference type="InterPro" id="IPR000653">
    <property type="entry name" value="DegT/StrS_aminotransferase"/>
</dbReference>
<keyword evidence="1 3" id="KW-0663">Pyridoxal phosphate</keyword>
<sequence>MVQVKGGIDDLALFGGARAFEQNHRVGRPNPIVRERFLERLNRALDTEWLSNMGPLSEEFEQRVAELAGTRHCVSMCNATVALQMLVGDPGTGAEPGDEVIVPALTFPATAHAVAWRGLRPVFCDVDPVTGLIDPDRIPELLSPRTRAILGVHLWGQACDVPRLEKIAAEAGVRLFFDAAPAVGCTHDDTQIGAFGDAEVFSFHATKVVNSFEGGAVVTNDDALAERLRQARNFGFTSDGTVGLVGTNGKMSEAAAAMGLTSLESLEETIAHNRANHRTYLRALADVPGVTPYDYGLRHRNSHHYMMVTVEPEQAGLDRDLLLRVLHAEHVLARPYFSEPLHRMKPYAGAAPATLPGAEYLCRRLLALPTGPAVRDEDIEIICDVVRVAVAHGPEITRRHAARA</sequence>
<dbReference type="InterPro" id="IPR015421">
    <property type="entry name" value="PyrdxlP-dep_Trfase_major"/>
</dbReference>
<dbReference type="EMBL" id="JAVREQ010000001">
    <property type="protein sequence ID" value="MDT0377694.1"/>
    <property type="molecule type" value="Genomic_DNA"/>
</dbReference>
<dbReference type="PANTHER" id="PTHR30244:SF9">
    <property type="entry name" value="PROTEIN RV3402C"/>
    <property type="match status" value="1"/>
</dbReference>
<dbReference type="Gene3D" id="3.40.640.10">
    <property type="entry name" value="Type I PLP-dependent aspartate aminotransferase-like (Major domain)"/>
    <property type="match status" value="1"/>
</dbReference>
<dbReference type="CDD" id="cd00616">
    <property type="entry name" value="AHBA_syn"/>
    <property type="match status" value="1"/>
</dbReference>
<keyword evidence="4" id="KW-0808">Transferase</keyword>
<comment type="similarity">
    <text evidence="2 3">Belongs to the DegT/DnrJ/EryC1 family.</text>
</comment>
<dbReference type="InterPro" id="IPR015422">
    <property type="entry name" value="PyrdxlP-dep_Trfase_small"/>
</dbReference>
<dbReference type="GO" id="GO:0008483">
    <property type="term" value="F:transaminase activity"/>
    <property type="evidence" value="ECO:0007669"/>
    <property type="project" value="UniProtKB-KW"/>
</dbReference>
<dbReference type="Pfam" id="PF01041">
    <property type="entry name" value="DegT_DnrJ_EryC1"/>
    <property type="match status" value="1"/>
</dbReference>
<dbReference type="PANTHER" id="PTHR30244">
    <property type="entry name" value="TRANSAMINASE"/>
    <property type="match status" value="1"/>
</dbReference>
<dbReference type="PIRSF" id="PIRSF000390">
    <property type="entry name" value="PLP_StrS"/>
    <property type="match status" value="1"/>
</dbReference>
<name>A0ABU2NL35_9ACTN</name>
<evidence type="ECO:0000256" key="3">
    <source>
        <dbReference type="RuleBase" id="RU004508"/>
    </source>
</evidence>
<comment type="caution">
    <text evidence="4">The sequence shown here is derived from an EMBL/GenBank/DDBJ whole genome shotgun (WGS) entry which is preliminary data.</text>
</comment>
<gene>
    <name evidence="4" type="ORF">RM572_02760</name>
</gene>
<accession>A0ABU2NL35</accession>
<dbReference type="InterPro" id="IPR015424">
    <property type="entry name" value="PyrdxlP-dep_Trfase"/>
</dbReference>
<dbReference type="RefSeq" id="WP_311671625.1">
    <property type="nucleotide sequence ID" value="NZ_JAVREQ010000001.1"/>
</dbReference>